<proteinExistence type="predicted"/>
<evidence type="ECO:0000313" key="1">
    <source>
        <dbReference type="EMBL" id="ETV88430.1"/>
    </source>
</evidence>
<sequence>MLVDLVMVVVGKRREDDAEDVDRGHGGTLEAVLKVHVHTIGTFNGLHGDLQWLGEEREKVHACLGLEFRHEQSVDLAELELAEGCEAEVVIELPVFQRHAIRWHPRLLLSP</sequence>
<dbReference type="VEuPathDB" id="FungiDB:H257_00045"/>
<dbReference type="AlphaFoldDB" id="W4H8Q9"/>
<organism evidence="1">
    <name type="scientific">Aphanomyces astaci</name>
    <name type="common">Crayfish plague agent</name>
    <dbReference type="NCBI Taxonomy" id="112090"/>
    <lineage>
        <taxon>Eukaryota</taxon>
        <taxon>Sar</taxon>
        <taxon>Stramenopiles</taxon>
        <taxon>Oomycota</taxon>
        <taxon>Saprolegniomycetes</taxon>
        <taxon>Saprolegniales</taxon>
        <taxon>Verrucalvaceae</taxon>
        <taxon>Aphanomyces</taxon>
    </lineage>
</organism>
<dbReference type="GeneID" id="20802041"/>
<gene>
    <name evidence="1" type="ORF">H257_00045</name>
</gene>
<dbReference type="RefSeq" id="XP_009820830.1">
    <property type="nucleotide sequence ID" value="XM_009822528.1"/>
</dbReference>
<reference evidence="1" key="1">
    <citation type="submission" date="2013-12" db="EMBL/GenBank/DDBJ databases">
        <title>The Genome Sequence of Aphanomyces astaci APO3.</title>
        <authorList>
            <consortium name="The Broad Institute Genomics Platform"/>
            <person name="Russ C."/>
            <person name="Tyler B."/>
            <person name="van West P."/>
            <person name="Dieguez-Uribeondo J."/>
            <person name="Young S.K."/>
            <person name="Zeng Q."/>
            <person name="Gargeya S."/>
            <person name="Fitzgerald M."/>
            <person name="Abouelleil A."/>
            <person name="Alvarado L."/>
            <person name="Chapman S.B."/>
            <person name="Gainer-Dewar J."/>
            <person name="Goldberg J."/>
            <person name="Griggs A."/>
            <person name="Gujja S."/>
            <person name="Hansen M."/>
            <person name="Howarth C."/>
            <person name="Imamovic A."/>
            <person name="Ireland A."/>
            <person name="Larimer J."/>
            <person name="McCowan C."/>
            <person name="Murphy C."/>
            <person name="Pearson M."/>
            <person name="Poon T.W."/>
            <person name="Priest M."/>
            <person name="Roberts A."/>
            <person name="Saif S."/>
            <person name="Shea T."/>
            <person name="Sykes S."/>
            <person name="Wortman J."/>
            <person name="Nusbaum C."/>
            <person name="Birren B."/>
        </authorList>
    </citation>
    <scope>NUCLEOTIDE SEQUENCE [LARGE SCALE GENOMIC DNA]</scope>
    <source>
        <strain evidence="1">APO3</strain>
    </source>
</reference>
<name>W4H8Q9_APHAT</name>
<protein>
    <submittedName>
        <fullName evidence="1">Uncharacterized protein</fullName>
    </submittedName>
</protein>
<accession>W4H8Q9</accession>
<dbReference type="EMBL" id="KI913114">
    <property type="protein sequence ID" value="ETV88430.1"/>
    <property type="molecule type" value="Genomic_DNA"/>
</dbReference>